<dbReference type="InterPro" id="IPR007252">
    <property type="entry name" value="Nup84/Nup107"/>
</dbReference>
<evidence type="ECO:0000313" key="3">
    <source>
        <dbReference type="EMBL" id="TKA69007.1"/>
    </source>
</evidence>
<feature type="signal peptide" evidence="2">
    <location>
        <begin position="1"/>
        <end position="19"/>
    </location>
</feature>
<keyword evidence="2" id="KW-0732">Signal</keyword>
<reference evidence="3 4" key="1">
    <citation type="submission" date="2017-03" db="EMBL/GenBank/DDBJ databases">
        <title>Genomes of endolithic fungi from Antarctica.</title>
        <authorList>
            <person name="Coleine C."/>
            <person name="Masonjones S."/>
            <person name="Stajich J.E."/>
        </authorList>
    </citation>
    <scope>NUCLEOTIDE SEQUENCE [LARGE SCALE GENOMIC DNA]</scope>
    <source>
        <strain evidence="3 4">CCFEE 5184</strain>
    </source>
</reference>
<comment type="similarity">
    <text evidence="1">Belongs to the nucleoporin Nup84/Nup107 family.</text>
</comment>
<comment type="subcellular location">
    <subcellularLocation>
        <location evidence="1">Nucleus</location>
        <location evidence="1">Nuclear pore complex</location>
    </subcellularLocation>
    <subcellularLocation>
        <location evidence="1">Nucleus membrane</location>
    </subcellularLocation>
</comment>
<evidence type="ECO:0000256" key="2">
    <source>
        <dbReference type="SAM" id="SignalP"/>
    </source>
</evidence>
<dbReference type="AlphaFoldDB" id="A0A4U0X0A9"/>
<keyword evidence="1" id="KW-0813">Transport</keyword>
<keyword evidence="4" id="KW-1185">Reference proteome</keyword>
<evidence type="ECO:0000256" key="1">
    <source>
        <dbReference type="RuleBase" id="RU365072"/>
    </source>
</evidence>
<dbReference type="GO" id="GO:0015031">
    <property type="term" value="P:protein transport"/>
    <property type="evidence" value="ECO:0007669"/>
    <property type="project" value="UniProtKB-KW"/>
</dbReference>
<comment type="caution">
    <text evidence="3">The sequence shown here is derived from an EMBL/GenBank/DDBJ whole genome shotgun (WGS) entry which is preliminary data.</text>
</comment>
<dbReference type="EMBL" id="NAJQ01000474">
    <property type="protein sequence ID" value="TKA69007.1"/>
    <property type="molecule type" value="Genomic_DNA"/>
</dbReference>
<comment type="function">
    <text evidence="1">Functions as a component of the nuclear pore complex (NPC).</text>
</comment>
<keyword evidence="1" id="KW-0509">mRNA transport</keyword>
<feature type="non-terminal residue" evidence="3">
    <location>
        <position position="1"/>
    </location>
</feature>
<dbReference type="GO" id="GO:0017056">
    <property type="term" value="F:structural constituent of nuclear pore"/>
    <property type="evidence" value="ECO:0007669"/>
    <property type="project" value="UniProtKB-UniRule"/>
</dbReference>
<name>A0A4U0X0A9_9PEZI</name>
<dbReference type="GO" id="GO:0031965">
    <property type="term" value="C:nuclear membrane"/>
    <property type="evidence" value="ECO:0007669"/>
    <property type="project" value="UniProtKB-SubCell"/>
</dbReference>
<keyword evidence="1" id="KW-0811">Translocation</keyword>
<dbReference type="OrthoDB" id="3098at2759"/>
<keyword evidence="1" id="KW-0472">Membrane</keyword>
<dbReference type="Gene3D" id="1.20.190.50">
    <property type="match status" value="1"/>
</dbReference>
<keyword evidence="1" id="KW-0653">Protein transport</keyword>
<gene>
    <name evidence="3" type="ORF">B0A55_09134</name>
</gene>
<keyword evidence="1" id="KW-0539">Nucleus</keyword>
<feature type="chain" id="PRO_5020474978" description="Nuclear pore complex protein" evidence="2">
    <location>
        <begin position="20"/>
        <end position="271"/>
    </location>
</feature>
<keyword evidence="1" id="KW-0906">Nuclear pore complex</keyword>
<dbReference type="Pfam" id="PF04121">
    <property type="entry name" value="Nup84_Nup100"/>
    <property type="match status" value="1"/>
</dbReference>
<dbReference type="Proteomes" id="UP000309340">
    <property type="component" value="Unassembled WGS sequence"/>
</dbReference>
<organism evidence="3 4">
    <name type="scientific">Friedmanniomyces simplex</name>
    <dbReference type="NCBI Taxonomy" id="329884"/>
    <lineage>
        <taxon>Eukaryota</taxon>
        <taxon>Fungi</taxon>
        <taxon>Dikarya</taxon>
        <taxon>Ascomycota</taxon>
        <taxon>Pezizomycotina</taxon>
        <taxon>Dothideomycetes</taxon>
        <taxon>Dothideomycetidae</taxon>
        <taxon>Mycosphaerellales</taxon>
        <taxon>Teratosphaeriaceae</taxon>
        <taxon>Friedmanniomyces</taxon>
    </lineage>
</organism>
<evidence type="ECO:0000313" key="4">
    <source>
        <dbReference type="Proteomes" id="UP000309340"/>
    </source>
</evidence>
<dbReference type="GO" id="GO:0005643">
    <property type="term" value="C:nuclear pore"/>
    <property type="evidence" value="ECO:0007669"/>
    <property type="project" value="UniProtKB-SubCell"/>
</dbReference>
<protein>
    <recommendedName>
        <fullName evidence="1">Nuclear pore complex protein</fullName>
    </recommendedName>
</protein>
<accession>A0A4U0X0A9</accession>
<proteinExistence type="inferred from homology"/>
<dbReference type="STRING" id="329884.A0A4U0X0A9"/>
<comment type="subunit">
    <text evidence="1">Part of the nuclear pore complex (NPC).</text>
</comment>
<sequence length="271" mass="29516">WFQLLKGHWELTFKSLANALRTCLLAGRLACAVAIVDDFPSATISEQKSFSVLGRNVNVLDKSLAPADENSEEALEWDMLRQQARAYSELEYLVHAIHALAVWAAQERAFTATNKTSASVPSAMKKAKMELDEAMAPLLTGILLQADDEQDQLHLDKLRNIYMPEVLIAYATALYTAGPTISRESYIESMDLSVAIATEDNGIADAFTQAGRMRELVKLFAHASRMMLVMKGINGRVRKADKMGKDLGVWEIGSLLGGAGTGVVAAAPDVS</sequence>